<keyword evidence="8 14" id="KW-0472">Membrane</keyword>
<keyword evidence="18" id="KW-1185">Reference proteome</keyword>
<dbReference type="RefSeq" id="XP_004341630.1">
    <property type="nucleotide sequence ID" value="XM_004341582.1"/>
</dbReference>
<dbReference type="GO" id="GO:0004578">
    <property type="term" value="F:chitobiosyldiphosphodolichol beta-mannosyltransferase activity"/>
    <property type="evidence" value="ECO:0007669"/>
    <property type="project" value="UniProtKB-EC"/>
</dbReference>
<evidence type="ECO:0000256" key="6">
    <source>
        <dbReference type="ARBA" id="ARBA00022824"/>
    </source>
</evidence>
<dbReference type="InterPro" id="IPR001296">
    <property type="entry name" value="Glyco_trans_1"/>
</dbReference>
<keyword evidence="7 14" id="KW-1133">Transmembrane helix</keyword>
<evidence type="ECO:0000256" key="14">
    <source>
        <dbReference type="SAM" id="Phobius"/>
    </source>
</evidence>
<evidence type="ECO:0000256" key="1">
    <source>
        <dbReference type="ARBA" id="ARBA00004389"/>
    </source>
</evidence>
<feature type="domain" description="Glycosyl transferase family 1" evidence="15">
    <location>
        <begin position="299"/>
        <end position="433"/>
    </location>
</feature>
<feature type="compositionally biased region" description="Acidic residues" evidence="13">
    <location>
        <begin position="476"/>
        <end position="491"/>
    </location>
</feature>
<dbReference type="VEuPathDB" id="AmoebaDB:ACA1_270180"/>
<dbReference type="Gene3D" id="3.40.50.2000">
    <property type="entry name" value="Glycogen Phosphorylase B"/>
    <property type="match status" value="2"/>
</dbReference>
<evidence type="ECO:0000256" key="7">
    <source>
        <dbReference type="ARBA" id="ARBA00022989"/>
    </source>
</evidence>
<dbReference type="PANTHER" id="PTHR13036">
    <property type="entry name" value="BETA1,4 MANNOSYLTRANSFERASE"/>
    <property type="match status" value="1"/>
</dbReference>
<dbReference type="PANTHER" id="PTHR13036:SF0">
    <property type="entry name" value="CHITOBIOSYLDIPHOSPHODOLICHOL BETA-MANNOSYLTRANSFERASE"/>
    <property type="match status" value="1"/>
</dbReference>
<comment type="subcellular location">
    <subcellularLocation>
        <location evidence="1">Endoplasmic reticulum membrane</location>
        <topology evidence="1">Single-pass membrane protein</topology>
    </subcellularLocation>
</comment>
<evidence type="ECO:0000313" key="17">
    <source>
        <dbReference type="EMBL" id="ELR19544.1"/>
    </source>
</evidence>
<dbReference type="Pfam" id="PF13579">
    <property type="entry name" value="Glyco_trans_4_4"/>
    <property type="match status" value="1"/>
</dbReference>
<dbReference type="Pfam" id="PF00534">
    <property type="entry name" value="Glycos_transf_1"/>
    <property type="match status" value="1"/>
</dbReference>
<evidence type="ECO:0000256" key="9">
    <source>
        <dbReference type="ARBA" id="ARBA00031434"/>
    </source>
</evidence>
<dbReference type="KEGG" id="acan:ACA1_270180"/>
<dbReference type="SUPFAM" id="SSF53756">
    <property type="entry name" value="UDP-Glycosyltransferase/glycogen phosphorylase"/>
    <property type="match status" value="1"/>
</dbReference>
<evidence type="ECO:0000256" key="10">
    <source>
        <dbReference type="ARBA" id="ARBA00031566"/>
    </source>
</evidence>
<dbReference type="OMA" id="CKLIIDW"/>
<evidence type="ECO:0000256" key="4">
    <source>
        <dbReference type="ARBA" id="ARBA00022679"/>
    </source>
</evidence>
<protein>
    <recommendedName>
        <fullName evidence="10">Beta-1,4-mannosyltransferase</fullName>
    </recommendedName>
    <alternativeName>
        <fullName evidence="11">GDP-Man:GlcNAc2-PP-dolichol mannosyltransferase</fullName>
    </alternativeName>
    <alternativeName>
        <fullName evidence="9">GDP-mannose-dolichol diphosphochitobiose mannosyltransferase</fullName>
    </alternativeName>
</protein>
<evidence type="ECO:0000313" key="18">
    <source>
        <dbReference type="Proteomes" id="UP000011083"/>
    </source>
</evidence>
<dbReference type="GO" id="GO:0005789">
    <property type="term" value="C:endoplasmic reticulum membrane"/>
    <property type="evidence" value="ECO:0007669"/>
    <property type="project" value="UniProtKB-SubCell"/>
</dbReference>
<evidence type="ECO:0000256" key="11">
    <source>
        <dbReference type="ARBA" id="ARBA00033088"/>
    </source>
</evidence>
<evidence type="ECO:0000256" key="2">
    <source>
        <dbReference type="ARBA" id="ARBA00004922"/>
    </source>
</evidence>
<reference evidence="17 18" key="1">
    <citation type="journal article" date="2013" name="Genome Biol.">
        <title>Genome of Acanthamoeba castellanii highlights extensive lateral gene transfer and early evolution of tyrosine kinase signaling.</title>
        <authorList>
            <person name="Clarke M."/>
            <person name="Lohan A.J."/>
            <person name="Liu B."/>
            <person name="Lagkouvardos I."/>
            <person name="Roy S."/>
            <person name="Zafar N."/>
            <person name="Bertelli C."/>
            <person name="Schilde C."/>
            <person name="Kianianmomeni A."/>
            <person name="Burglin T.R."/>
            <person name="Frech C."/>
            <person name="Turcotte B."/>
            <person name="Kopec K.O."/>
            <person name="Synnott J.M."/>
            <person name="Choo C."/>
            <person name="Paponov I."/>
            <person name="Finkler A."/>
            <person name="Soon Heng Tan C."/>
            <person name="Hutchins A.P."/>
            <person name="Weinmeier T."/>
            <person name="Rattei T."/>
            <person name="Chu J.S."/>
            <person name="Gimenez G."/>
            <person name="Irimia M."/>
            <person name="Rigden D.J."/>
            <person name="Fitzpatrick D.A."/>
            <person name="Lorenzo-Morales J."/>
            <person name="Bateman A."/>
            <person name="Chiu C.H."/>
            <person name="Tang P."/>
            <person name="Hegemann P."/>
            <person name="Fromm H."/>
            <person name="Raoult D."/>
            <person name="Greub G."/>
            <person name="Miranda-Saavedra D."/>
            <person name="Chen N."/>
            <person name="Nash P."/>
            <person name="Ginger M.L."/>
            <person name="Horn M."/>
            <person name="Schaap P."/>
            <person name="Caler L."/>
            <person name="Loftus B."/>
        </authorList>
    </citation>
    <scope>NUCLEOTIDE SEQUENCE [LARGE SCALE GENOMIC DNA]</scope>
    <source>
        <strain evidence="17 18">Neff</strain>
    </source>
</reference>
<organism evidence="17 18">
    <name type="scientific">Acanthamoeba castellanii (strain ATCC 30010 / Neff)</name>
    <dbReference type="NCBI Taxonomy" id="1257118"/>
    <lineage>
        <taxon>Eukaryota</taxon>
        <taxon>Amoebozoa</taxon>
        <taxon>Discosea</taxon>
        <taxon>Longamoebia</taxon>
        <taxon>Centramoebida</taxon>
        <taxon>Acanthamoebidae</taxon>
        <taxon>Acanthamoeba</taxon>
    </lineage>
</organism>
<evidence type="ECO:0000256" key="12">
    <source>
        <dbReference type="ARBA" id="ARBA00045071"/>
    </source>
</evidence>
<evidence type="ECO:0000259" key="16">
    <source>
        <dbReference type="Pfam" id="PF13579"/>
    </source>
</evidence>
<accession>L8H230</accession>
<dbReference type="EMBL" id="KB007933">
    <property type="protein sequence ID" value="ELR19544.1"/>
    <property type="molecule type" value="Genomic_DNA"/>
</dbReference>
<feature type="transmembrane region" description="Helical" evidence="14">
    <location>
        <begin position="94"/>
        <end position="117"/>
    </location>
</feature>
<feature type="region of interest" description="Disordered" evidence="13">
    <location>
        <begin position="472"/>
        <end position="491"/>
    </location>
</feature>
<dbReference type="GeneID" id="14920331"/>
<keyword evidence="4 17" id="KW-0808">Transferase</keyword>
<gene>
    <name evidence="17" type="ORF">ACA1_270180</name>
</gene>
<proteinExistence type="predicted"/>
<dbReference type="AlphaFoldDB" id="L8H230"/>
<dbReference type="InterPro" id="IPR026051">
    <property type="entry name" value="ALG1-like"/>
</dbReference>
<dbReference type="Proteomes" id="UP000011083">
    <property type="component" value="Unassembled WGS sequence"/>
</dbReference>
<keyword evidence="3 17" id="KW-0328">Glycosyltransferase</keyword>
<name>L8H230_ACACF</name>
<feature type="domain" description="Glycosyltransferase subfamily 4-like N-terminal" evidence="16">
    <location>
        <begin position="50"/>
        <end position="207"/>
    </location>
</feature>
<comment type="catalytic activity">
    <reaction evidence="12">
        <text>an N,N'-diacetylchitobiosyl-diphospho-di-trans,poly-cis-dolichol + GDP-alpha-D-mannose = a beta-D-Man-(1-&gt;4)-beta-D-GlcNAc-(1-&gt;4)-alpha-D-GlcNAc-diphospho-di-trans,poly-cis-dolichol + GDP + H(+)</text>
        <dbReference type="Rhea" id="RHEA:13865"/>
        <dbReference type="Rhea" id="RHEA-COMP:19510"/>
        <dbReference type="Rhea" id="RHEA-COMP:19511"/>
        <dbReference type="ChEBI" id="CHEBI:15378"/>
        <dbReference type="ChEBI" id="CHEBI:57269"/>
        <dbReference type="ChEBI" id="CHEBI:57527"/>
        <dbReference type="ChEBI" id="CHEBI:58189"/>
        <dbReference type="ChEBI" id="CHEBI:58472"/>
        <dbReference type="EC" id="2.4.1.142"/>
    </reaction>
    <physiologicalReaction direction="left-to-right" evidence="12">
        <dbReference type="Rhea" id="RHEA:13866"/>
    </physiologicalReaction>
</comment>
<comment type="pathway">
    <text evidence="2">Protein modification; protein glycosylation.</text>
</comment>
<keyword evidence="6" id="KW-0256">Endoplasmic reticulum</keyword>
<sequence length="491" mass="56603">MRSESPYADDVLREHMEQERADGAEQASVAVLVLGDIGRSPRMQYHTYSFAEKGVHVDFVGYEGEPARDEVEHHPNITQHRIWQFPWRFPRPLFVVYAFLKLLVLTLQLFWVLLFGIRKPSLILMQNPPAIPSMVIVYIVCKLRGAKLVIDWHNFGYSILAINLGQGSPLVKIHRWYEHFFGRRGDAHLCVSAAMQSELEHNWGISAHVLYDRPPAFFKRLSVAEAHELLASRDLKKSFKPCAEKLNRKLSSTDTLFTHKQEKGKEKEGQPITFTKYYWREDRPALIVSSTSWTPDEDFSILLAAIDEYERIIEERKDHSFPHIIFVITGKGPQKEYYLDLIKQKSWNHTQVITMWLTAENYPKFLGVCDLGISLHTSSSGMDLPMKVVDMFGCSMPVCAYKFACVDELVKHQENGLLFDSSKQLGQQIYQLFRQFPNKDELARVTAEEPERWDDSWEGAWQAVFAPLILGTTDGEGLDDDQAEHEDDDQH</sequence>
<dbReference type="OrthoDB" id="614844at2759"/>
<evidence type="ECO:0000256" key="5">
    <source>
        <dbReference type="ARBA" id="ARBA00022692"/>
    </source>
</evidence>
<dbReference type="InterPro" id="IPR028098">
    <property type="entry name" value="Glyco_trans_4-like_N"/>
</dbReference>
<evidence type="ECO:0000256" key="3">
    <source>
        <dbReference type="ARBA" id="ARBA00022676"/>
    </source>
</evidence>
<keyword evidence="5 14" id="KW-0812">Transmembrane</keyword>
<evidence type="ECO:0000256" key="13">
    <source>
        <dbReference type="SAM" id="MobiDB-lite"/>
    </source>
</evidence>
<dbReference type="STRING" id="1257118.L8H230"/>
<evidence type="ECO:0000259" key="15">
    <source>
        <dbReference type="Pfam" id="PF00534"/>
    </source>
</evidence>
<evidence type="ECO:0000256" key="8">
    <source>
        <dbReference type="ARBA" id="ARBA00023136"/>
    </source>
</evidence>